<accession>A0AAF3FG55</accession>
<proteinExistence type="predicted"/>
<feature type="region of interest" description="Disordered" evidence="1">
    <location>
        <begin position="186"/>
        <end position="210"/>
    </location>
</feature>
<dbReference type="AlphaFoldDB" id="A0AAF3FG55"/>
<dbReference type="Proteomes" id="UP000887575">
    <property type="component" value="Unassembled WGS sequence"/>
</dbReference>
<reference evidence="3" key="1">
    <citation type="submission" date="2024-02" db="UniProtKB">
        <authorList>
            <consortium name="WormBaseParasite"/>
        </authorList>
    </citation>
    <scope>IDENTIFICATION</scope>
</reference>
<feature type="region of interest" description="Disordered" evidence="1">
    <location>
        <begin position="62"/>
        <end position="120"/>
    </location>
</feature>
<keyword evidence="2" id="KW-1185">Reference proteome</keyword>
<name>A0AAF3FG55_9BILA</name>
<feature type="compositionally biased region" description="Basic and acidic residues" evidence="1">
    <location>
        <begin position="64"/>
        <end position="89"/>
    </location>
</feature>
<evidence type="ECO:0000313" key="3">
    <source>
        <dbReference type="WBParaSite" id="MBELARI_LOCUS6035.2"/>
    </source>
</evidence>
<organism evidence="2 3">
    <name type="scientific">Mesorhabditis belari</name>
    <dbReference type="NCBI Taxonomy" id="2138241"/>
    <lineage>
        <taxon>Eukaryota</taxon>
        <taxon>Metazoa</taxon>
        <taxon>Ecdysozoa</taxon>
        <taxon>Nematoda</taxon>
        <taxon>Chromadorea</taxon>
        <taxon>Rhabditida</taxon>
        <taxon>Rhabditina</taxon>
        <taxon>Rhabditomorpha</taxon>
        <taxon>Rhabditoidea</taxon>
        <taxon>Rhabditidae</taxon>
        <taxon>Mesorhabditinae</taxon>
        <taxon>Mesorhabditis</taxon>
    </lineage>
</organism>
<evidence type="ECO:0000256" key="1">
    <source>
        <dbReference type="SAM" id="MobiDB-lite"/>
    </source>
</evidence>
<protein>
    <submittedName>
        <fullName evidence="3">Uncharacterized protein</fullName>
    </submittedName>
</protein>
<feature type="compositionally biased region" description="Polar residues" evidence="1">
    <location>
        <begin position="90"/>
        <end position="106"/>
    </location>
</feature>
<evidence type="ECO:0000313" key="2">
    <source>
        <dbReference type="Proteomes" id="UP000887575"/>
    </source>
</evidence>
<dbReference type="WBParaSite" id="MBELARI_LOCUS6035.2">
    <property type="protein sequence ID" value="MBELARI_LOCUS6035.2"/>
    <property type="gene ID" value="MBELARI_LOCUS6035"/>
</dbReference>
<sequence>MKHQQLLLVHYQHKLSVFTIGCGKKKKKPATAEKPAPASAKAKIENQDVAYVAEGPKLLGKSNVKHELSKKHITEGEKAPPEGAEEKNCSKSSFQATLPQKGQVDSDQALKSKPTTCIPDNEIVNTEQTPFENDINAAHVHERPKELKSKPGHKETAYRLSVLRITRRRKLMNTTRISRCLPAMAKSGPQTVVPPPPPPTGGAGQIYENI</sequence>